<dbReference type="SUPFAM" id="SSF48264">
    <property type="entry name" value="Cytochrome P450"/>
    <property type="match status" value="1"/>
</dbReference>
<evidence type="ECO:0000256" key="3">
    <source>
        <dbReference type="ARBA" id="ARBA00006194"/>
    </source>
</evidence>
<dbReference type="Pfam" id="PF00067">
    <property type="entry name" value="p450"/>
    <property type="match status" value="1"/>
</dbReference>
<dbReference type="InterPro" id="IPR017972">
    <property type="entry name" value="Cyt_P450_CS"/>
</dbReference>
<keyword evidence="16 17" id="KW-0349">Heme</keyword>
<dbReference type="PANTHER" id="PTHR24286">
    <property type="entry name" value="CYTOCHROME P450 26"/>
    <property type="match status" value="1"/>
</dbReference>
<evidence type="ECO:0000256" key="12">
    <source>
        <dbReference type="ARBA" id="ARBA00023274"/>
    </source>
</evidence>
<evidence type="ECO:0000256" key="13">
    <source>
        <dbReference type="ARBA" id="ARBA00039038"/>
    </source>
</evidence>
<evidence type="ECO:0000256" key="9">
    <source>
        <dbReference type="ARBA" id="ARBA00023002"/>
    </source>
</evidence>
<evidence type="ECO:0000256" key="2">
    <source>
        <dbReference type="ARBA" id="ARBA00004167"/>
    </source>
</evidence>
<dbReference type="InterPro" id="IPR001128">
    <property type="entry name" value="Cyt_P450"/>
</dbReference>
<accession>A0A6A1W8Y3</accession>
<evidence type="ECO:0000313" key="20">
    <source>
        <dbReference type="Proteomes" id="UP000516437"/>
    </source>
</evidence>
<comment type="cofactor">
    <cofactor evidence="1 16">
        <name>heme</name>
        <dbReference type="ChEBI" id="CHEBI:30413"/>
    </cofactor>
</comment>
<evidence type="ECO:0000256" key="10">
    <source>
        <dbReference type="ARBA" id="ARBA00023004"/>
    </source>
</evidence>
<sequence length="596" mass="67116">MHVTDLSGRETLVRITGGMKVKADRDESSPYAAMLAAQDVAQRCKELGITALHIKLRATGGNKTKTPGPGAQSALRALARSGMKIGRIEDVTPIPSDSTRRKGGRRGRRLLPTLLEQITYLRKRKWVPGPALVFPFLGNAIPLVRQPTRFWDLQSALAKSSGLGFSVNYIVGKFIVFIRDTELSHKIFANVRPDAFLLVGHPFGKKLFGDHNLIYMMGQDHKDIRRRIAPNFTPKALSTYTSLQQSVILNHFKKWERLSSDSAPKPIALRLLARDMNLETSQTVFVGPYLGPEARERFKYDYNFFNVGLMKLPIDLPGTAFRNARLGVDRLVKTLAVCSEQSKARMQKGEEPSCLIDFWMQDTLKELAAADEAGVPAPTHTSDLEIGSYLFDFLFAAQDASTSSLLWAVTLLDSHPEVLAKVRREVESIWSPESDSLITAEQLLRMKYTQAVAREVVRYRAPATMVPHIAAEDFPLTDNYTIPKGTIVFPSLYESSFQGFSEPERFDPDRFSEERQEDRIFKRNYLAFGAGAHQCVGQRYALNHLVLFIAMFATLLDFKRHRTDGCDEIEYVPTICPKDDCMVFLSRRCARYPIVS</sequence>
<dbReference type="GO" id="GO:0006412">
    <property type="term" value="P:translation"/>
    <property type="evidence" value="ECO:0007669"/>
    <property type="project" value="InterPro"/>
</dbReference>
<evidence type="ECO:0000256" key="14">
    <source>
        <dbReference type="ARBA" id="ARBA00041546"/>
    </source>
</evidence>
<dbReference type="Pfam" id="PF00411">
    <property type="entry name" value="Ribosomal_S11"/>
    <property type="match status" value="1"/>
</dbReference>
<evidence type="ECO:0000256" key="16">
    <source>
        <dbReference type="PIRSR" id="PIRSR602403-1"/>
    </source>
</evidence>
<dbReference type="InterPro" id="IPR002403">
    <property type="entry name" value="Cyt_P450_E_grp-IV"/>
</dbReference>
<protein>
    <recommendedName>
        <fullName evidence="13">sterol 22-desaturase</fullName>
        <ecNumber evidence="13">1.14.19.41</ecNumber>
    </recommendedName>
    <alternativeName>
        <fullName evidence="14">C-22 sterol desaturase</fullName>
    </alternativeName>
</protein>
<gene>
    <name evidence="19" type="ORF">CJ030_MR2G005416</name>
</gene>
<keyword evidence="11 17" id="KW-0503">Monooxygenase</keyword>
<comment type="catalytic activity">
    <reaction evidence="15">
        <text>5-dehydroepisterol + NADPH + O2 + H(+) = ergosta-5,7,22,24(28)-tetraen-3beta-ol + NADP(+) + 2 H2O</text>
        <dbReference type="Rhea" id="RHEA:33467"/>
        <dbReference type="ChEBI" id="CHEBI:15377"/>
        <dbReference type="ChEBI" id="CHEBI:15378"/>
        <dbReference type="ChEBI" id="CHEBI:15379"/>
        <dbReference type="ChEBI" id="CHEBI:18249"/>
        <dbReference type="ChEBI" id="CHEBI:52972"/>
        <dbReference type="ChEBI" id="CHEBI:57783"/>
        <dbReference type="ChEBI" id="CHEBI:58349"/>
        <dbReference type="EC" id="1.14.19.41"/>
    </reaction>
</comment>
<dbReference type="HAMAP" id="MF_01310">
    <property type="entry name" value="Ribosomal_uS11"/>
    <property type="match status" value="1"/>
</dbReference>
<dbReference type="GO" id="GO:0005506">
    <property type="term" value="F:iron ion binding"/>
    <property type="evidence" value="ECO:0007669"/>
    <property type="project" value="InterPro"/>
</dbReference>
<keyword evidence="5" id="KW-0812">Transmembrane</keyword>
<evidence type="ECO:0000313" key="19">
    <source>
        <dbReference type="EMBL" id="KAB1221343.1"/>
    </source>
</evidence>
<evidence type="ECO:0000256" key="1">
    <source>
        <dbReference type="ARBA" id="ARBA00001971"/>
    </source>
</evidence>
<keyword evidence="20" id="KW-1185">Reference proteome</keyword>
<keyword evidence="8" id="KW-0472">Membrane</keyword>
<dbReference type="PROSITE" id="PS00054">
    <property type="entry name" value="RIBOSOMAL_S11"/>
    <property type="match status" value="1"/>
</dbReference>
<evidence type="ECO:0000256" key="11">
    <source>
        <dbReference type="ARBA" id="ARBA00023033"/>
    </source>
</evidence>
<evidence type="ECO:0000256" key="6">
    <source>
        <dbReference type="ARBA" id="ARBA00022723"/>
    </source>
</evidence>
<name>A0A6A1W8Y3_9ROSI</name>
<dbReference type="GO" id="GO:0005840">
    <property type="term" value="C:ribosome"/>
    <property type="evidence" value="ECO:0007669"/>
    <property type="project" value="UniProtKB-KW"/>
</dbReference>
<dbReference type="EC" id="1.14.19.41" evidence="13"/>
<keyword evidence="7 18" id="KW-0689">Ribosomal protein</keyword>
<comment type="similarity">
    <text evidence="4 17">Belongs to the cytochrome P450 family.</text>
</comment>
<dbReference type="GO" id="GO:0016020">
    <property type="term" value="C:membrane"/>
    <property type="evidence" value="ECO:0007669"/>
    <property type="project" value="UniProtKB-SubCell"/>
</dbReference>
<comment type="caution">
    <text evidence="19">The sequence shown here is derived from an EMBL/GenBank/DDBJ whole genome shotgun (WGS) entry which is preliminary data.</text>
</comment>
<evidence type="ECO:0000256" key="17">
    <source>
        <dbReference type="RuleBase" id="RU000461"/>
    </source>
</evidence>
<evidence type="ECO:0000256" key="7">
    <source>
        <dbReference type="ARBA" id="ARBA00022980"/>
    </source>
</evidence>
<evidence type="ECO:0000256" key="18">
    <source>
        <dbReference type="RuleBase" id="RU003629"/>
    </source>
</evidence>
<dbReference type="FunFam" id="1.10.630.10:FF:000021">
    <property type="entry name" value="Cytochrome P450 61"/>
    <property type="match status" value="1"/>
</dbReference>
<dbReference type="Gene3D" id="1.10.630.10">
    <property type="entry name" value="Cytochrome P450"/>
    <property type="match status" value="1"/>
</dbReference>
<dbReference type="GO" id="GO:0000249">
    <property type="term" value="F:C-22 sterol desaturase (NADPH) activity"/>
    <property type="evidence" value="ECO:0007669"/>
    <property type="project" value="UniProtKB-EC"/>
</dbReference>
<dbReference type="AlphaFoldDB" id="A0A6A1W8Y3"/>
<reference evidence="19 20" key="1">
    <citation type="journal article" date="2019" name="Plant Biotechnol. J.">
        <title>The red bayberry genome and genetic basis of sex determination.</title>
        <authorList>
            <person name="Jia H.M."/>
            <person name="Jia H.J."/>
            <person name="Cai Q.L."/>
            <person name="Wang Y."/>
            <person name="Zhao H.B."/>
            <person name="Yang W.F."/>
            <person name="Wang G.Y."/>
            <person name="Li Y.H."/>
            <person name="Zhan D.L."/>
            <person name="Shen Y.T."/>
            <person name="Niu Q.F."/>
            <person name="Chang L."/>
            <person name="Qiu J."/>
            <person name="Zhao L."/>
            <person name="Xie H.B."/>
            <person name="Fu W.Y."/>
            <person name="Jin J."/>
            <person name="Li X.W."/>
            <person name="Jiao Y."/>
            <person name="Zhou C.C."/>
            <person name="Tu T."/>
            <person name="Chai C.Y."/>
            <person name="Gao J.L."/>
            <person name="Fan L.J."/>
            <person name="van de Weg E."/>
            <person name="Wang J.Y."/>
            <person name="Gao Z.S."/>
        </authorList>
    </citation>
    <scope>NUCLEOTIDE SEQUENCE [LARGE SCALE GENOMIC DNA]</scope>
    <source>
        <tissue evidence="19">Leaves</tissue>
    </source>
</reference>
<dbReference type="PROSITE" id="PS00086">
    <property type="entry name" value="CYTOCHROME_P450"/>
    <property type="match status" value="1"/>
</dbReference>
<comment type="subcellular location">
    <subcellularLocation>
        <location evidence="2">Membrane</location>
        <topology evidence="2">Single-pass membrane protein</topology>
    </subcellularLocation>
</comment>
<dbReference type="InterPro" id="IPR001971">
    <property type="entry name" value="Ribosomal_uS11"/>
</dbReference>
<dbReference type="GO" id="GO:0020037">
    <property type="term" value="F:heme binding"/>
    <property type="evidence" value="ECO:0007669"/>
    <property type="project" value="InterPro"/>
</dbReference>
<evidence type="ECO:0000256" key="4">
    <source>
        <dbReference type="ARBA" id="ARBA00010617"/>
    </source>
</evidence>
<dbReference type="GO" id="GO:1990904">
    <property type="term" value="C:ribonucleoprotein complex"/>
    <property type="evidence" value="ECO:0007669"/>
    <property type="project" value="UniProtKB-KW"/>
</dbReference>
<keyword evidence="8" id="KW-1133">Transmembrane helix</keyword>
<keyword evidence="9 17" id="KW-0560">Oxidoreductase</keyword>
<proteinExistence type="inferred from homology"/>
<dbReference type="InterPro" id="IPR018102">
    <property type="entry name" value="Ribosomal_uS11_CS"/>
</dbReference>
<dbReference type="GO" id="GO:0016125">
    <property type="term" value="P:sterol metabolic process"/>
    <property type="evidence" value="ECO:0007669"/>
    <property type="project" value="TreeGrafter"/>
</dbReference>
<feature type="binding site" description="axial binding residue" evidence="16">
    <location>
        <position position="535"/>
    </location>
    <ligand>
        <name>heme</name>
        <dbReference type="ChEBI" id="CHEBI:30413"/>
    </ligand>
    <ligandPart>
        <name>Fe</name>
        <dbReference type="ChEBI" id="CHEBI:18248"/>
    </ligandPart>
</feature>
<dbReference type="EMBL" id="RXIC02000020">
    <property type="protein sequence ID" value="KAB1221343.1"/>
    <property type="molecule type" value="Genomic_DNA"/>
</dbReference>
<keyword evidence="6 16" id="KW-0479">Metal-binding</keyword>
<dbReference type="PRINTS" id="PR00465">
    <property type="entry name" value="EP450IV"/>
</dbReference>
<dbReference type="Proteomes" id="UP000516437">
    <property type="component" value="Chromosome 2"/>
</dbReference>
<dbReference type="CDD" id="cd11082">
    <property type="entry name" value="CYP61_CYP710"/>
    <property type="match status" value="1"/>
</dbReference>
<evidence type="ECO:0000256" key="5">
    <source>
        <dbReference type="ARBA" id="ARBA00022692"/>
    </source>
</evidence>
<dbReference type="InterPro" id="IPR036396">
    <property type="entry name" value="Cyt_P450_sf"/>
</dbReference>
<evidence type="ECO:0000256" key="8">
    <source>
        <dbReference type="ARBA" id="ARBA00022989"/>
    </source>
</evidence>
<dbReference type="PANTHER" id="PTHR24286:SF228">
    <property type="entry name" value="C-22 STEROL DESATURASE ERG5"/>
    <property type="match status" value="1"/>
</dbReference>
<dbReference type="SUPFAM" id="SSF53137">
    <property type="entry name" value="Translational machinery components"/>
    <property type="match status" value="1"/>
</dbReference>
<dbReference type="OrthoDB" id="1372046at2759"/>
<keyword evidence="12 18" id="KW-0687">Ribonucleoprotein</keyword>
<dbReference type="GO" id="GO:0004497">
    <property type="term" value="F:monooxygenase activity"/>
    <property type="evidence" value="ECO:0007669"/>
    <property type="project" value="UniProtKB-KW"/>
</dbReference>
<comment type="similarity">
    <text evidence="3 18">Belongs to the universal ribosomal protein uS11 family.</text>
</comment>
<dbReference type="InterPro" id="IPR036967">
    <property type="entry name" value="Ribosomal_uS11_sf"/>
</dbReference>
<keyword evidence="10 16" id="KW-0408">Iron</keyword>
<evidence type="ECO:0000256" key="15">
    <source>
        <dbReference type="ARBA" id="ARBA00047463"/>
    </source>
</evidence>
<dbReference type="FunFam" id="3.30.420.80:FF:000002">
    <property type="entry name" value="40S ribosomal protein S14"/>
    <property type="match status" value="1"/>
</dbReference>
<dbReference type="GO" id="GO:0003735">
    <property type="term" value="F:structural constituent of ribosome"/>
    <property type="evidence" value="ECO:0007669"/>
    <property type="project" value="InterPro"/>
</dbReference>
<organism evidence="19 20">
    <name type="scientific">Morella rubra</name>
    <name type="common">Chinese bayberry</name>
    <dbReference type="NCBI Taxonomy" id="262757"/>
    <lineage>
        <taxon>Eukaryota</taxon>
        <taxon>Viridiplantae</taxon>
        <taxon>Streptophyta</taxon>
        <taxon>Embryophyta</taxon>
        <taxon>Tracheophyta</taxon>
        <taxon>Spermatophyta</taxon>
        <taxon>Magnoliopsida</taxon>
        <taxon>eudicotyledons</taxon>
        <taxon>Gunneridae</taxon>
        <taxon>Pentapetalae</taxon>
        <taxon>rosids</taxon>
        <taxon>fabids</taxon>
        <taxon>Fagales</taxon>
        <taxon>Myricaceae</taxon>
        <taxon>Morella</taxon>
    </lineage>
</organism>
<dbReference type="Gene3D" id="3.30.420.80">
    <property type="entry name" value="Ribosomal protein S11"/>
    <property type="match status" value="1"/>
</dbReference>